<reference evidence="2 3" key="1">
    <citation type="submission" date="2018-08" db="EMBL/GenBank/DDBJ databases">
        <authorList>
            <person name="Preder H."/>
            <person name="Servin-Meza L.A."/>
            <person name="Bonilla J.A."/>
            <person name="Klyczek K."/>
            <person name="Garlena R.A."/>
            <person name="Russell D.A."/>
            <person name="Pope W.H."/>
            <person name="Jacobs-Sera D."/>
            <person name="Hatfull G.F."/>
        </authorList>
    </citation>
    <scope>NUCLEOTIDE SEQUENCE [LARGE SCALE GENOMIC DNA]</scope>
</reference>
<dbReference type="InterPro" id="IPR056964">
    <property type="entry name" value="Phage_holin"/>
</dbReference>
<evidence type="ECO:0000313" key="2">
    <source>
        <dbReference type="EMBL" id="AYD87377.1"/>
    </source>
</evidence>
<organism evidence="2 3">
    <name type="scientific">Microbacterium phage ValentiniPuff</name>
    <dbReference type="NCBI Taxonomy" id="2315705"/>
    <lineage>
        <taxon>Viruses</taxon>
        <taxon>Duplodnaviria</taxon>
        <taxon>Heunggongvirae</taxon>
        <taxon>Uroviricota</taxon>
        <taxon>Caudoviricetes</taxon>
        <taxon>Valentinivirus</taxon>
        <taxon>Valentinivirus valentinipuff</taxon>
    </lineage>
</organism>
<evidence type="ECO:0000313" key="3">
    <source>
        <dbReference type="Proteomes" id="UP000281993"/>
    </source>
</evidence>
<feature type="transmembrane region" description="Helical" evidence="1">
    <location>
        <begin position="74"/>
        <end position="92"/>
    </location>
</feature>
<sequence length="128" mass="14711">MPAWFWEMQISDWFMVIFGLLQLVFLIDYCRSPFWLHPIGYIVVAYSFAVLLLVFLILYGMVAGQRVDEWARTIVTFLLILSIVGKIVILHYERARGLQLLADANVLHDKIAALEAELAAERARNARA</sequence>
<keyword evidence="1" id="KW-1133">Transmembrane helix</keyword>
<keyword evidence="1" id="KW-0812">Transmembrane</keyword>
<evidence type="ECO:0000256" key="1">
    <source>
        <dbReference type="SAM" id="Phobius"/>
    </source>
</evidence>
<accession>A0A386KSQ5</accession>
<dbReference type="EMBL" id="MH825712">
    <property type="protein sequence ID" value="AYD87377.1"/>
    <property type="molecule type" value="Genomic_DNA"/>
</dbReference>
<keyword evidence="3" id="KW-1185">Reference proteome</keyword>
<keyword evidence="1" id="KW-0472">Membrane</keyword>
<protein>
    <recommendedName>
        <fullName evidence="4">Holin</fullName>
    </recommendedName>
</protein>
<feature type="transmembrane region" description="Helical" evidence="1">
    <location>
        <begin position="41"/>
        <end position="62"/>
    </location>
</feature>
<dbReference type="Pfam" id="PF23778">
    <property type="entry name" value="Phage_holin_2"/>
    <property type="match status" value="1"/>
</dbReference>
<feature type="transmembrane region" description="Helical" evidence="1">
    <location>
        <begin position="12"/>
        <end position="29"/>
    </location>
</feature>
<dbReference type="Proteomes" id="UP000281993">
    <property type="component" value="Segment"/>
</dbReference>
<evidence type="ECO:0008006" key="4">
    <source>
        <dbReference type="Google" id="ProtNLM"/>
    </source>
</evidence>
<proteinExistence type="predicted"/>
<name>A0A386KSQ5_9CAUD</name>
<gene>
    <name evidence="2" type="primary">82</name>
    <name evidence="2" type="ORF">SEA_VALENTINIPUFF_82</name>
</gene>